<feature type="domain" description="TonB-dependent receptor-like beta-barrel" evidence="15">
    <location>
        <begin position="280"/>
        <end position="695"/>
    </location>
</feature>
<dbReference type="STRING" id="1336235.GCA_000518785_01978"/>
<accession>A0A376AEQ3</accession>
<evidence type="ECO:0000313" key="17">
    <source>
        <dbReference type="EMBL" id="SSC66140.1"/>
    </source>
</evidence>
<evidence type="ECO:0000259" key="16">
    <source>
        <dbReference type="Pfam" id="PF07715"/>
    </source>
</evidence>
<organism evidence="17 18">
    <name type="scientific">Ciceribacter selenitireducens ATCC BAA-1503</name>
    <dbReference type="NCBI Taxonomy" id="1336235"/>
    <lineage>
        <taxon>Bacteria</taxon>
        <taxon>Pseudomonadati</taxon>
        <taxon>Pseudomonadota</taxon>
        <taxon>Alphaproteobacteria</taxon>
        <taxon>Hyphomicrobiales</taxon>
        <taxon>Rhizobiaceae</taxon>
        <taxon>Ciceribacter</taxon>
    </lineage>
</organism>
<dbReference type="InterPro" id="IPR012910">
    <property type="entry name" value="Plug_dom"/>
</dbReference>
<keyword evidence="3 11" id="KW-0813">Transport</keyword>
<dbReference type="InterPro" id="IPR000531">
    <property type="entry name" value="Beta-barrel_TonB"/>
</dbReference>
<keyword evidence="6 14" id="KW-0732">Signal</keyword>
<gene>
    <name evidence="17" type="ORF">RHIZ70_1848</name>
</gene>
<evidence type="ECO:0000256" key="12">
    <source>
        <dbReference type="RuleBase" id="RU003357"/>
    </source>
</evidence>
<name>A0A376AEQ3_9HYPH</name>
<keyword evidence="10 11" id="KW-0998">Cell outer membrane</keyword>
<dbReference type="Pfam" id="PF00593">
    <property type="entry name" value="TonB_dep_Rec_b-barrel"/>
    <property type="match status" value="1"/>
</dbReference>
<evidence type="ECO:0000256" key="11">
    <source>
        <dbReference type="PROSITE-ProRule" id="PRU01360"/>
    </source>
</evidence>
<keyword evidence="4 11" id="KW-1134">Transmembrane beta strand</keyword>
<dbReference type="Proteomes" id="UP000254764">
    <property type="component" value="Unassembled WGS sequence"/>
</dbReference>
<keyword evidence="5 11" id="KW-0812">Transmembrane</keyword>
<dbReference type="GO" id="GO:0015232">
    <property type="term" value="F:heme transmembrane transporter activity"/>
    <property type="evidence" value="ECO:0007669"/>
    <property type="project" value="InterPro"/>
</dbReference>
<dbReference type="PANTHER" id="PTHR30069:SF29">
    <property type="entry name" value="HEMOGLOBIN AND HEMOGLOBIN-HAPTOGLOBIN-BINDING PROTEIN 1-RELATED"/>
    <property type="match status" value="1"/>
</dbReference>
<dbReference type="RefSeq" id="WP_235842309.1">
    <property type="nucleotide sequence ID" value="NZ_UEYP01000023.1"/>
</dbReference>
<dbReference type="AlphaFoldDB" id="A0A376AEQ3"/>
<dbReference type="InterPro" id="IPR036942">
    <property type="entry name" value="Beta-barrel_TonB_sf"/>
</dbReference>
<protein>
    <submittedName>
        <fullName evidence="17">Uncharacterized protein</fullName>
    </submittedName>
</protein>
<dbReference type="CDD" id="cd01347">
    <property type="entry name" value="ligand_gated_channel"/>
    <property type="match status" value="1"/>
</dbReference>
<reference evidence="18" key="1">
    <citation type="submission" date="2018-07" db="EMBL/GenBank/DDBJ databases">
        <authorList>
            <person name="Peiro R."/>
            <person name="Begona"/>
            <person name="Cbmso G."/>
            <person name="Lopez M."/>
            <person name="Gonzalez S."/>
        </authorList>
    </citation>
    <scope>NUCLEOTIDE SEQUENCE [LARGE SCALE GENOMIC DNA]</scope>
</reference>
<evidence type="ECO:0000313" key="18">
    <source>
        <dbReference type="Proteomes" id="UP000254764"/>
    </source>
</evidence>
<dbReference type="PROSITE" id="PS52016">
    <property type="entry name" value="TONB_DEPENDENT_REC_3"/>
    <property type="match status" value="1"/>
</dbReference>
<evidence type="ECO:0000256" key="9">
    <source>
        <dbReference type="ARBA" id="ARBA00023170"/>
    </source>
</evidence>
<evidence type="ECO:0000256" key="6">
    <source>
        <dbReference type="ARBA" id="ARBA00022729"/>
    </source>
</evidence>
<comment type="subcellular location">
    <subcellularLocation>
        <location evidence="1 11">Cell outer membrane</location>
        <topology evidence="1 11">Multi-pass membrane protein</topology>
    </subcellularLocation>
</comment>
<feature type="domain" description="TonB-dependent receptor plug" evidence="16">
    <location>
        <begin position="46"/>
        <end position="161"/>
    </location>
</feature>
<evidence type="ECO:0000256" key="8">
    <source>
        <dbReference type="ARBA" id="ARBA00023136"/>
    </source>
</evidence>
<evidence type="ECO:0000256" key="10">
    <source>
        <dbReference type="ARBA" id="ARBA00023237"/>
    </source>
</evidence>
<dbReference type="NCBIfam" id="TIGR01785">
    <property type="entry name" value="TonB-hemin"/>
    <property type="match status" value="1"/>
</dbReference>
<dbReference type="PANTHER" id="PTHR30069">
    <property type="entry name" value="TONB-DEPENDENT OUTER MEMBRANE RECEPTOR"/>
    <property type="match status" value="1"/>
</dbReference>
<dbReference type="InterPro" id="IPR011276">
    <property type="entry name" value="TonB_haem/Hb_rcpt"/>
</dbReference>
<dbReference type="GO" id="GO:0009279">
    <property type="term" value="C:cell outer membrane"/>
    <property type="evidence" value="ECO:0007669"/>
    <property type="project" value="UniProtKB-SubCell"/>
</dbReference>
<evidence type="ECO:0000256" key="7">
    <source>
        <dbReference type="ARBA" id="ARBA00023077"/>
    </source>
</evidence>
<dbReference type="GO" id="GO:0015344">
    <property type="term" value="F:siderophore uptake transmembrane transporter activity"/>
    <property type="evidence" value="ECO:0007669"/>
    <property type="project" value="TreeGrafter"/>
</dbReference>
<evidence type="ECO:0000256" key="1">
    <source>
        <dbReference type="ARBA" id="ARBA00004571"/>
    </source>
</evidence>
<dbReference type="InterPro" id="IPR010949">
    <property type="entry name" value="TonB_Hb/transfer/lactofer_rcpt"/>
</dbReference>
<keyword evidence="18" id="KW-1185">Reference proteome</keyword>
<dbReference type="NCBIfam" id="TIGR01786">
    <property type="entry name" value="TonB-hemlactrns"/>
    <property type="match status" value="1"/>
</dbReference>
<evidence type="ECO:0000256" key="3">
    <source>
        <dbReference type="ARBA" id="ARBA00022448"/>
    </source>
</evidence>
<evidence type="ECO:0000256" key="5">
    <source>
        <dbReference type="ARBA" id="ARBA00022692"/>
    </source>
</evidence>
<evidence type="ECO:0000256" key="13">
    <source>
        <dbReference type="SAM" id="MobiDB-lite"/>
    </source>
</evidence>
<dbReference type="SUPFAM" id="SSF56935">
    <property type="entry name" value="Porins"/>
    <property type="match status" value="1"/>
</dbReference>
<keyword evidence="7 12" id="KW-0798">TonB box</keyword>
<sequence length="737" mass="79691">MTCTALAGLIPASGAFSQSATAQPVGETQLQTILVKGKRIPAGSAADTPLATETTAAEIEKKQITSIDDLGNTTEPGVQGGFAGAGVNIRGLEADRVLTTIDGIPIPYLVNDARQAGATSLGSSTRADGGIDTFDFSTLSTVDIMRGADSSRAGSGALGGAMILRTLEPEDLIAEGATFGGMAKTTYDSTDNSLGGSVAIAKKVENTSILFQGGYKVGHERDNQGSVGGTGATRSEANPTDFDQHNLLFKLRQDFGAGHMIGLTAERFRKDIATDLKTEESAARNYSELDGDELKQRDRVSLDYRYDAPDLAGPVDKADLTIYWQRVETSSAVDGTRLGSLAGPWYRSNEMDEQSIGVVGSLANQYDFGGTRHDVTIGGNVSFSQYGQYTAGEDVCDTAAVPPYSCSFHHTNQSDMPDVDAFRVGLFADDKISFGDSGFSLTPGIRFDWFDYQPQETDDYLANSGYGAAGLPDDRSDFQFSPKLRAAYEINPKVELFAQWAMGFKAPNVSELYLSYSTPPMYEVIGNPDLESETSNGFEIGANLGDAEFGGRVTAFYNKYKNFIDSETSYTNPSFPWGSTTYENLDRVRIFGFEARAHKAFDNGFNVHASFAYANGEDEETGELIDSVPPFKGIVGVGYQTETWGTDLSFIGVAAVDEDSTAEFQPDGYGLVNLTGWWEPEQMKGLRLTAGVYNVFDQEYYDAVKWRDIDLTSSASQPKDYYSEPGRTFKVSITQKF</sequence>
<feature type="chain" id="PRO_5016921194" evidence="14">
    <location>
        <begin position="23"/>
        <end position="737"/>
    </location>
</feature>
<evidence type="ECO:0000256" key="4">
    <source>
        <dbReference type="ARBA" id="ARBA00022452"/>
    </source>
</evidence>
<dbReference type="InterPro" id="IPR039426">
    <property type="entry name" value="TonB-dep_rcpt-like"/>
</dbReference>
<dbReference type="Pfam" id="PF07715">
    <property type="entry name" value="Plug"/>
    <property type="match status" value="1"/>
</dbReference>
<dbReference type="GO" id="GO:0044718">
    <property type="term" value="P:siderophore transmembrane transport"/>
    <property type="evidence" value="ECO:0007669"/>
    <property type="project" value="TreeGrafter"/>
</dbReference>
<feature type="signal peptide" evidence="14">
    <location>
        <begin position="1"/>
        <end position="22"/>
    </location>
</feature>
<proteinExistence type="inferred from homology"/>
<keyword evidence="9" id="KW-0675">Receptor</keyword>
<comment type="similarity">
    <text evidence="2 11 12">Belongs to the TonB-dependent receptor family.</text>
</comment>
<dbReference type="InterPro" id="IPR037066">
    <property type="entry name" value="Plug_dom_sf"/>
</dbReference>
<evidence type="ECO:0000256" key="2">
    <source>
        <dbReference type="ARBA" id="ARBA00009810"/>
    </source>
</evidence>
<feature type="region of interest" description="Disordered" evidence="13">
    <location>
        <begin position="220"/>
        <end position="239"/>
    </location>
</feature>
<evidence type="ECO:0000259" key="15">
    <source>
        <dbReference type="Pfam" id="PF00593"/>
    </source>
</evidence>
<dbReference type="EMBL" id="UEYP01000023">
    <property type="protein sequence ID" value="SSC66140.1"/>
    <property type="molecule type" value="Genomic_DNA"/>
</dbReference>
<dbReference type="Gene3D" id="2.170.130.10">
    <property type="entry name" value="TonB-dependent receptor, plug domain"/>
    <property type="match status" value="1"/>
</dbReference>
<keyword evidence="8 11" id="KW-0472">Membrane</keyword>
<evidence type="ECO:0000256" key="14">
    <source>
        <dbReference type="SAM" id="SignalP"/>
    </source>
</evidence>
<dbReference type="Gene3D" id="2.40.170.20">
    <property type="entry name" value="TonB-dependent receptor, beta-barrel domain"/>
    <property type="match status" value="1"/>
</dbReference>